<dbReference type="GeneID" id="7049169"/>
<comment type="similarity">
    <text evidence="2">Belongs to the V-ATPase e1/e2 subunit family.</text>
</comment>
<keyword evidence="6 9" id="KW-1133">Transmembrane helix</keyword>
<dbReference type="OMA" id="WAITYLC"/>
<evidence type="ECO:0000256" key="4">
    <source>
        <dbReference type="ARBA" id="ARBA00022692"/>
    </source>
</evidence>
<evidence type="ECO:0000256" key="2">
    <source>
        <dbReference type="ARBA" id="ARBA00008328"/>
    </source>
</evidence>
<evidence type="ECO:0000256" key="7">
    <source>
        <dbReference type="ARBA" id="ARBA00023065"/>
    </source>
</evidence>
<keyword evidence="4 9" id="KW-0812">Transmembrane</keyword>
<feature type="transmembrane region" description="Helical" evidence="9">
    <location>
        <begin position="36"/>
        <end position="53"/>
    </location>
</feature>
<proteinExistence type="inferred from homology"/>
<dbReference type="HOGENOM" id="CLU_170555_1_0_1"/>
<dbReference type="OrthoDB" id="1508846at2759"/>
<evidence type="ECO:0000313" key="10">
    <source>
        <dbReference type="EMBL" id="EEB08126.1"/>
    </source>
</evidence>
<evidence type="ECO:0000313" key="12">
    <source>
        <dbReference type="Proteomes" id="UP000001744"/>
    </source>
</evidence>
<name>B6K3R9_SCHJY</name>
<accession>B6K3R9</accession>
<dbReference type="GO" id="GO:0012505">
    <property type="term" value="C:endomembrane system"/>
    <property type="evidence" value="ECO:0007669"/>
    <property type="project" value="UniProtKB-SubCell"/>
</dbReference>
<keyword evidence="3" id="KW-0813">Transport</keyword>
<dbReference type="GO" id="GO:0046961">
    <property type="term" value="F:proton-transporting ATPase activity, rotational mechanism"/>
    <property type="evidence" value="ECO:0007669"/>
    <property type="project" value="InterPro"/>
</dbReference>
<dbReference type="EMBL" id="KE651167">
    <property type="protein sequence ID" value="EEB08126.1"/>
    <property type="molecule type" value="Genomic_DNA"/>
</dbReference>
<protein>
    <submittedName>
        <fullName evidence="10">V-type ATPase V0 subunit E</fullName>
    </submittedName>
</protein>
<evidence type="ECO:0000256" key="6">
    <source>
        <dbReference type="ARBA" id="ARBA00022989"/>
    </source>
</evidence>
<keyword evidence="8 9" id="KW-0472">Membrane</keyword>
<keyword evidence="12" id="KW-1185">Reference proteome</keyword>
<gene>
    <name evidence="11" type="primary">vma9</name>
    <name evidence="10" type="ORF">SJAG_05294</name>
</gene>
<reference evidence="10 12" key="1">
    <citation type="journal article" date="2011" name="Science">
        <title>Comparative functional genomics of the fission yeasts.</title>
        <authorList>
            <person name="Rhind N."/>
            <person name="Chen Z."/>
            <person name="Yassour M."/>
            <person name="Thompson D.A."/>
            <person name="Haas B.J."/>
            <person name="Habib N."/>
            <person name="Wapinski I."/>
            <person name="Roy S."/>
            <person name="Lin M.F."/>
            <person name="Heiman D.I."/>
            <person name="Young S.K."/>
            <person name="Furuya K."/>
            <person name="Guo Y."/>
            <person name="Pidoux A."/>
            <person name="Chen H.M."/>
            <person name="Robbertse B."/>
            <person name="Goldberg J.M."/>
            <person name="Aoki K."/>
            <person name="Bayne E.H."/>
            <person name="Berlin A.M."/>
            <person name="Desjardins C.A."/>
            <person name="Dobbs E."/>
            <person name="Dukaj L."/>
            <person name="Fan L."/>
            <person name="FitzGerald M.G."/>
            <person name="French C."/>
            <person name="Gujja S."/>
            <person name="Hansen K."/>
            <person name="Keifenheim D."/>
            <person name="Levin J.Z."/>
            <person name="Mosher R.A."/>
            <person name="Mueller C.A."/>
            <person name="Pfiffner J."/>
            <person name="Priest M."/>
            <person name="Russ C."/>
            <person name="Smialowska A."/>
            <person name="Swoboda P."/>
            <person name="Sykes S.M."/>
            <person name="Vaughn M."/>
            <person name="Vengrova S."/>
            <person name="Yoder R."/>
            <person name="Zeng Q."/>
            <person name="Allshire R."/>
            <person name="Baulcombe D."/>
            <person name="Birren B.W."/>
            <person name="Brown W."/>
            <person name="Ekwall K."/>
            <person name="Kellis M."/>
            <person name="Leatherwood J."/>
            <person name="Levin H."/>
            <person name="Margalit H."/>
            <person name="Martienssen R."/>
            <person name="Nieduszynski C.A."/>
            <person name="Spatafora J.W."/>
            <person name="Friedman N."/>
            <person name="Dalgaard J.Z."/>
            <person name="Baumann P."/>
            <person name="Niki H."/>
            <person name="Regev A."/>
            <person name="Nusbaum C."/>
        </authorList>
    </citation>
    <scope>NUCLEOTIDE SEQUENCE [LARGE SCALE GENOMIC DNA]</scope>
    <source>
        <strain evidence="12">yFS275 / FY16936</strain>
    </source>
</reference>
<dbReference type="STRING" id="402676.B6K3R9"/>
<evidence type="ECO:0000256" key="1">
    <source>
        <dbReference type="ARBA" id="ARBA00004127"/>
    </source>
</evidence>
<feature type="transmembrane region" description="Helical" evidence="9">
    <location>
        <begin position="6"/>
        <end position="24"/>
    </location>
</feature>
<dbReference type="PANTHER" id="PTHR12263">
    <property type="entry name" value="VACUOLAR ATP SYNTHASE SUBUNIT H"/>
    <property type="match status" value="1"/>
</dbReference>
<dbReference type="InterPro" id="IPR008389">
    <property type="entry name" value="ATPase_V0-cplx_e1/e2_su"/>
</dbReference>
<keyword evidence="5" id="KW-0375">Hydrogen ion transport</keyword>
<dbReference type="AlphaFoldDB" id="B6K3R9"/>
<evidence type="ECO:0000313" key="11">
    <source>
        <dbReference type="JaponicusDB" id="SJAG_05294"/>
    </source>
</evidence>
<dbReference type="VEuPathDB" id="FungiDB:SJAG_05294"/>
<sequence>MSGYTVIFVGVVSAVLSVASYYLAPKGDNHSTWQMSLILTIACFYLLWAITYLCQLHPLEAPAKALA</sequence>
<dbReference type="eggNOG" id="ENOG502S76V">
    <property type="taxonomic scope" value="Eukaryota"/>
</dbReference>
<dbReference type="Pfam" id="PF05493">
    <property type="entry name" value="ATP_synt_H"/>
    <property type="match status" value="1"/>
</dbReference>
<dbReference type="Proteomes" id="UP000001744">
    <property type="component" value="Unassembled WGS sequence"/>
</dbReference>
<keyword evidence="7" id="KW-0406">Ion transport</keyword>
<organism evidence="10 12">
    <name type="scientific">Schizosaccharomyces japonicus (strain yFS275 / FY16936)</name>
    <name type="common">Fission yeast</name>
    <dbReference type="NCBI Taxonomy" id="402676"/>
    <lineage>
        <taxon>Eukaryota</taxon>
        <taxon>Fungi</taxon>
        <taxon>Dikarya</taxon>
        <taxon>Ascomycota</taxon>
        <taxon>Taphrinomycotina</taxon>
        <taxon>Schizosaccharomycetes</taxon>
        <taxon>Schizosaccharomycetales</taxon>
        <taxon>Schizosaccharomycetaceae</taxon>
        <taxon>Schizosaccharomyces</taxon>
    </lineage>
</organism>
<evidence type="ECO:0000256" key="9">
    <source>
        <dbReference type="SAM" id="Phobius"/>
    </source>
</evidence>
<dbReference type="RefSeq" id="XP_002174419.1">
    <property type="nucleotide sequence ID" value="XM_002174383.2"/>
</dbReference>
<evidence type="ECO:0000256" key="8">
    <source>
        <dbReference type="ARBA" id="ARBA00023136"/>
    </source>
</evidence>
<comment type="subcellular location">
    <subcellularLocation>
        <location evidence="1">Endomembrane system</location>
        <topology evidence="1">Multi-pass membrane protein</topology>
    </subcellularLocation>
</comment>
<dbReference type="JaponicusDB" id="SJAG_05294">
    <property type="gene designation" value="vma9"/>
</dbReference>
<evidence type="ECO:0000256" key="5">
    <source>
        <dbReference type="ARBA" id="ARBA00022781"/>
    </source>
</evidence>
<dbReference type="GO" id="GO:0033179">
    <property type="term" value="C:proton-transporting V-type ATPase, V0 domain"/>
    <property type="evidence" value="ECO:0007669"/>
    <property type="project" value="InterPro"/>
</dbReference>
<dbReference type="PANTHER" id="PTHR12263:SF0">
    <property type="entry name" value="V-TYPE PROTON ATPASE SUBUNIT"/>
    <property type="match status" value="1"/>
</dbReference>
<evidence type="ECO:0000256" key="3">
    <source>
        <dbReference type="ARBA" id="ARBA00022448"/>
    </source>
</evidence>